<dbReference type="Proteomes" id="UP000332933">
    <property type="component" value="Unassembled WGS sequence"/>
</dbReference>
<feature type="region of interest" description="Disordered" evidence="1">
    <location>
        <begin position="102"/>
        <end position="139"/>
    </location>
</feature>
<gene>
    <name evidence="3" type="primary">Aste57867_9375</name>
    <name evidence="2" type="ORF">As57867_009339</name>
    <name evidence="3" type="ORF">ASTE57867_9375</name>
</gene>
<name>A0A485KN60_9STRA</name>
<evidence type="ECO:0000313" key="3">
    <source>
        <dbReference type="EMBL" id="VFT86256.1"/>
    </source>
</evidence>
<dbReference type="PANTHER" id="PTHR31827">
    <property type="entry name" value="EMB|CAB89363.1"/>
    <property type="match status" value="1"/>
</dbReference>
<dbReference type="EMBL" id="CAADRA010005159">
    <property type="protein sequence ID" value="VFT86256.1"/>
    <property type="molecule type" value="Genomic_DNA"/>
</dbReference>
<sequence length="202" mass="21895">MTTTNRFGPPSSCHFNGCKNLAFGDSRKCQAHKRKGLCAVDACHSQAYRIGLCVRHGARNAQCSVDGCTKKVRVNGVCCQHATILPSSKCAHEGCKSMARGSATCKRHSPRGTSPRTAASPDKPEHATSTPMSTELRSPLELNETWRLDGFDGLDDMMDTFNWLVTQDGTEGGSRANKSIDTDDVVAVATWLQSFSIDDLDL</sequence>
<accession>A0A485KN60</accession>
<dbReference type="OrthoDB" id="80146at2759"/>
<evidence type="ECO:0000313" key="2">
    <source>
        <dbReference type="EMBL" id="KAF0700096.1"/>
    </source>
</evidence>
<organism evidence="3 4">
    <name type="scientific">Aphanomyces stellatus</name>
    <dbReference type="NCBI Taxonomy" id="120398"/>
    <lineage>
        <taxon>Eukaryota</taxon>
        <taxon>Sar</taxon>
        <taxon>Stramenopiles</taxon>
        <taxon>Oomycota</taxon>
        <taxon>Saprolegniomycetes</taxon>
        <taxon>Saprolegniales</taxon>
        <taxon>Verrucalvaceae</taxon>
        <taxon>Aphanomyces</taxon>
    </lineage>
</organism>
<evidence type="ECO:0000256" key="1">
    <source>
        <dbReference type="SAM" id="MobiDB-lite"/>
    </source>
</evidence>
<keyword evidence="4" id="KW-1185">Reference proteome</keyword>
<feature type="compositionally biased region" description="Polar residues" evidence="1">
    <location>
        <begin position="127"/>
        <end position="136"/>
    </location>
</feature>
<dbReference type="AlphaFoldDB" id="A0A485KN60"/>
<dbReference type="EMBL" id="VJMH01005138">
    <property type="protein sequence ID" value="KAF0700096.1"/>
    <property type="molecule type" value="Genomic_DNA"/>
</dbReference>
<reference evidence="3 4" key="1">
    <citation type="submission" date="2019-03" db="EMBL/GenBank/DDBJ databases">
        <authorList>
            <person name="Gaulin E."/>
            <person name="Dumas B."/>
        </authorList>
    </citation>
    <scope>NUCLEOTIDE SEQUENCE [LARGE SCALE GENOMIC DNA]</scope>
    <source>
        <strain evidence="3">CBS 568.67</strain>
    </source>
</reference>
<evidence type="ECO:0000313" key="4">
    <source>
        <dbReference type="Proteomes" id="UP000332933"/>
    </source>
</evidence>
<dbReference type="PANTHER" id="PTHR31827:SF1">
    <property type="entry name" value="EMB|CAB89363.1"/>
    <property type="match status" value="1"/>
</dbReference>
<proteinExistence type="predicted"/>
<protein>
    <submittedName>
        <fullName evidence="3">Aste57867_9375 protein</fullName>
    </submittedName>
</protein>
<reference evidence="2" key="2">
    <citation type="submission" date="2019-06" db="EMBL/GenBank/DDBJ databases">
        <title>Genomics analysis of Aphanomyces spp. identifies a new class of oomycete effector associated with host adaptation.</title>
        <authorList>
            <person name="Gaulin E."/>
        </authorList>
    </citation>
    <scope>NUCLEOTIDE SEQUENCE</scope>
    <source>
        <strain evidence="2">CBS 578.67</strain>
    </source>
</reference>